<keyword evidence="6" id="KW-1185">Reference proteome</keyword>
<evidence type="ECO:0000256" key="2">
    <source>
        <dbReference type="ARBA" id="ARBA00023125"/>
    </source>
</evidence>
<dbReference type="NCBIfam" id="NF033788">
    <property type="entry name" value="HTH_metalloreg"/>
    <property type="match status" value="1"/>
</dbReference>
<dbReference type="Pfam" id="PF01022">
    <property type="entry name" value="HTH_5"/>
    <property type="match status" value="1"/>
</dbReference>
<dbReference type="PANTHER" id="PTHR43132:SF8">
    <property type="entry name" value="HTH-TYPE TRANSCRIPTIONAL REGULATOR KMTR"/>
    <property type="match status" value="1"/>
</dbReference>
<evidence type="ECO:0000313" key="5">
    <source>
        <dbReference type="EMBL" id="NYH96090.1"/>
    </source>
</evidence>
<dbReference type="RefSeq" id="WP_179407937.1">
    <property type="nucleotide sequence ID" value="NZ_BMGF01000004.1"/>
</dbReference>
<feature type="domain" description="HTH arsR-type" evidence="4">
    <location>
        <begin position="4"/>
        <end position="98"/>
    </location>
</feature>
<organism evidence="5 6">
    <name type="scientific">Novosphingobium marinum</name>
    <dbReference type="NCBI Taxonomy" id="1514948"/>
    <lineage>
        <taxon>Bacteria</taxon>
        <taxon>Pseudomonadati</taxon>
        <taxon>Pseudomonadota</taxon>
        <taxon>Alphaproteobacteria</taxon>
        <taxon>Sphingomonadales</taxon>
        <taxon>Sphingomonadaceae</taxon>
        <taxon>Novosphingobium</taxon>
    </lineage>
</organism>
<dbReference type="GO" id="GO:0003677">
    <property type="term" value="F:DNA binding"/>
    <property type="evidence" value="ECO:0007669"/>
    <property type="project" value="UniProtKB-KW"/>
</dbReference>
<dbReference type="PROSITE" id="PS50987">
    <property type="entry name" value="HTH_ARSR_2"/>
    <property type="match status" value="1"/>
</dbReference>
<gene>
    <name evidence="5" type="ORF">FHS75_002422</name>
</gene>
<evidence type="ECO:0000259" key="4">
    <source>
        <dbReference type="PROSITE" id="PS50987"/>
    </source>
</evidence>
<evidence type="ECO:0000256" key="1">
    <source>
        <dbReference type="ARBA" id="ARBA00023015"/>
    </source>
</evidence>
<dbReference type="GO" id="GO:0003700">
    <property type="term" value="F:DNA-binding transcription factor activity"/>
    <property type="evidence" value="ECO:0007669"/>
    <property type="project" value="InterPro"/>
</dbReference>
<reference evidence="5 6" key="1">
    <citation type="submission" date="2020-07" db="EMBL/GenBank/DDBJ databases">
        <title>Genomic Encyclopedia of Type Strains, Phase IV (KMG-IV): sequencing the most valuable type-strain genomes for metagenomic binning, comparative biology and taxonomic classification.</title>
        <authorList>
            <person name="Goeker M."/>
        </authorList>
    </citation>
    <scope>NUCLEOTIDE SEQUENCE [LARGE SCALE GENOMIC DNA]</scope>
    <source>
        <strain evidence="5 6">DSM 29043</strain>
    </source>
</reference>
<dbReference type="Proteomes" id="UP000522081">
    <property type="component" value="Unassembled WGS sequence"/>
</dbReference>
<dbReference type="InterPro" id="IPR036388">
    <property type="entry name" value="WH-like_DNA-bd_sf"/>
</dbReference>
<proteinExistence type="predicted"/>
<evidence type="ECO:0000313" key="6">
    <source>
        <dbReference type="Proteomes" id="UP000522081"/>
    </source>
</evidence>
<accession>A0A7Y9XZA9</accession>
<sequence length="128" mass="13673">MTGDDAAQLEERAELLRALGHATRLQILGTLAGRELSVGDIEGETGIGQPGLSQQLAVLRKVDLVSTRRDGKQVIYSLEADRLREVARSLAGLAGIEQGERGESHAERLRRGGGAAVFAKVGQDRFSP</sequence>
<dbReference type="InterPro" id="IPR001845">
    <property type="entry name" value="HTH_ArsR_DNA-bd_dom"/>
</dbReference>
<dbReference type="PANTHER" id="PTHR43132">
    <property type="entry name" value="ARSENICAL RESISTANCE OPERON REPRESSOR ARSR-RELATED"/>
    <property type="match status" value="1"/>
</dbReference>
<dbReference type="Gene3D" id="1.10.10.10">
    <property type="entry name" value="Winged helix-like DNA-binding domain superfamily/Winged helix DNA-binding domain"/>
    <property type="match status" value="1"/>
</dbReference>
<comment type="caution">
    <text evidence="5">The sequence shown here is derived from an EMBL/GenBank/DDBJ whole genome shotgun (WGS) entry which is preliminary data.</text>
</comment>
<dbReference type="PRINTS" id="PR00778">
    <property type="entry name" value="HTHARSR"/>
</dbReference>
<dbReference type="SUPFAM" id="SSF46785">
    <property type="entry name" value="Winged helix' DNA-binding domain"/>
    <property type="match status" value="1"/>
</dbReference>
<name>A0A7Y9XZA9_9SPHN</name>
<protein>
    <submittedName>
        <fullName evidence="5">DNA-binding transcriptional ArsR family regulator</fullName>
    </submittedName>
</protein>
<dbReference type="InterPro" id="IPR051011">
    <property type="entry name" value="Metal_resp_trans_reg"/>
</dbReference>
<keyword evidence="3" id="KW-0804">Transcription</keyword>
<evidence type="ECO:0000256" key="3">
    <source>
        <dbReference type="ARBA" id="ARBA00023163"/>
    </source>
</evidence>
<dbReference type="InterPro" id="IPR036390">
    <property type="entry name" value="WH_DNA-bd_sf"/>
</dbReference>
<keyword evidence="2 5" id="KW-0238">DNA-binding</keyword>
<dbReference type="SMART" id="SM00418">
    <property type="entry name" value="HTH_ARSR"/>
    <property type="match status" value="1"/>
</dbReference>
<dbReference type="EMBL" id="JACBZF010000004">
    <property type="protein sequence ID" value="NYH96090.1"/>
    <property type="molecule type" value="Genomic_DNA"/>
</dbReference>
<dbReference type="InterPro" id="IPR011991">
    <property type="entry name" value="ArsR-like_HTH"/>
</dbReference>
<dbReference type="CDD" id="cd00090">
    <property type="entry name" value="HTH_ARSR"/>
    <property type="match status" value="1"/>
</dbReference>
<dbReference type="AlphaFoldDB" id="A0A7Y9XZA9"/>
<keyword evidence="1" id="KW-0805">Transcription regulation</keyword>